<proteinExistence type="predicted"/>
<evidence type="ECO:0000313" key="3">
    <source>
        <dbReference type="Proteomes" id="UP000469452"/>
    </source>
</evidence>
<dbReference type="VEuPathDB" id="FungiDB:H257_12751"/>
<feature type="compositionally biased region" description="Basic and acidic residues" evidence="1">
    <location>
        <begin position="140"/>
        <end position="152"/>
    </location>
</feature>
<organism evidence="2 3">
    <name type="scientific">Aphanomyces astaci</name>
    <name type="common">Crayfish plague agent</name>
    <dbReference type="NCBI Taxonomy" id="112090"/>
    <lineage>
        <taxon>Eukaryota</taxon>
        <taxon>Sar</taxon>
        <taxon>Stramenopiles</taxon>
        <taxon>Oomycota</taxon>
        <taxon>Saprolegniomycetes</taxon>
        <taxon>Saprolegniales</taxon>
        <taxon>Verrucalvaceae</taxon>
        <taxon>Aphanomyces</taxon>
    </lineage>
</organism>
<name>A0A6A5AD35_APHAT</name>
<evidence type="ECO:0000313" key="2">
    <source>
        <dbReference type="EMBL" id="KAF0775108.1"/>
    </source>
</evidence>
<dbReference type="AlphaFoldDB" id="A0A6A5AD35"/>
<protein>
    <submittedName>
        <fullName evidence="2">Uncharacterized protein</fullName>
    </submittedName>
</protein>
<reference evidence="2 3" key="1">
    <citation type="submission" date="2019-06" db="EMBL/GenBank/DDBJ databases">
        <title>Genomics analysis of Aphanomyces spp. identifies a new class of oomycete effector associated with host adaptation.</title>
        <authorList>
            <person name="Gaulin E."/>
        </authorList>
    </citation>
    <scope>NUCLEOTIDE SEQUENCE [LARGE SCALE GENOMIC DNA]</scope>
    <source>
        <strain evidence="2 3">E</strain>
    </source>
</reference>
<comment type="caution">
    <text evidence="2">The sequence shown here is derived from an EMBL/GenBank/DDBJ whole genome shotgun (WGS) entry which is preliminary data.</text>
</comment>
<sequence length="152" mass="17251">MSNKVSYKQEDRQWDVRINVQSDEYLRDLVGAIMDEAHGAGKFKYVLIGGVEVGTRPNHDDYKVRHVHIAAIFNNRASKASIIKNWGVIEGNGYYMEFSKVDPTSTVLFEWGELPADGPAKRKIERSDAEKKKLPTKSSRKCEQCSKKETTS</sequence>
<feature type="compositionally biased region" description="Basic and acidic residues" evidence="1">
    <location>
        <begin position="120"/>
        <end position="133"/>
    </location>
</feature>
<gene>
    <name evidence="2" type="ORF">AaE_001192</name>
</gene>
<accession>A0A6A5AD35</accession>
<dbReference type="EMBL" id="VJMI01002240">
    <property type="protein sequence ID" value="KAF0775108.1"/>
    <property type="molecule type" value="Genomic_DNA"/>
</dbReference>
<evidence type="ECO:0000256" key="1">
    <source>
        <dbReference type="SAM" id="MobiDB-lite"/>
    </source>
</evidence>
<feature type="region of interest" description="Disordered" evidence="1">
    <location>
        <begin position="120"/>
        <end position="152"/>
    </location>
</feature>
<dbReference type="Proteomes" id="UP000469452">
    <property type="component" value="Unassembled WGS sequence"/>
</dbReference>